<dbReference type="EMBL" id="JAHLFH010000021">
    <property type="protein sequence ID" value="MBU3819029.1"/>
    <property type="molecule type" value="Genomic_DNA"/>
</dbReference>
<gene>
    <name evidence="2" type="ORF">H9864_01390</name>
</gene>
<dbReference type="Proteomes" id="UP000824178">
    <property type="component" value="Unassembled WGS sequence"/>
</dbReference>
<protein>
    <submittedName>
        <fullName evidence="2">PHP domain-containing protein</fullName>
    </submittedName>
</protein>
<dbReference type="Gene3D" id="1.10.150.650">
    <property type="match status" value="1"/>
</dbReference>
<dbReference type="PANTHER" id="PTHR42924:SF3">
    <property type="entry name" value="POLYMERASE_HISTIDINOL PHOSPHATASE N-TERMINAL DOMAIN-CONTAINING PROTEIN"/>
    <property type="match status" value="1"/>
</dbReference>
<evidence type="ECO:0000313" key="3">
    <source>
        <dbReference type="Proteomes" id="UP000824178"/>
    </source>
</evidence>
<dbReference type="AlphaFoldDB" id="A0A9E2KIL5"/>
<dbReference type="CDD" id="cd07438">
    <property type="entry name" value="PHP_HisPPase_AMP"/>
    <property type="match status" value="1"/>
</dbReference>
<proteinExistence type="predicted"/>
<accession>A0A9E2KIL5</accession>
<dbReference type="PANTHER" id="PTHR42924">
    <property type="entry name" value="EXONUCLEASE"/>
    <property type="match status" value="1"/>
</dbReference>
<sequence length="288" mass="31931">MPGDLHNHTTCSDGSTPIQRLAPMAARAGLSALAISDHDTLRSVEYCRRHPVQDGVKLIPATELTGYDYERKHRVHLLCYYPQDCPELTAHCDVMRQRRNECGLRSARELEERYPQFRTEQALEYAQDSGVLFKSGIMQALHELGLCDSVYGPLYHELFGWTPRGVVLHEVEYFPVRQVLATARAAKAVVVFAHPTVYKSMPLVRELAAEGLIDGIEIDHPRNSEEDKAECRALCARYGLIQTGGTDFHGANSAHPRPVGTCTTPDSQIARIEALAAARAKGKTAVRG</sequence>
<dbReference type="InterPro" id="IPR052018">
    <property type="entry name" value="PHP_domain"/>
</dbReference>
<dbReference type="InterPro" id="IPR016195">
    <property type="entry name" value="Pol/histidinol_Pase-like"/>
</dbReference>
<name>A0A9E2KIL5_9FIRM</name>
<dbReference type="Gene3D" id="3.20.20.140">
    <property type="entry name" value="Metal-dependent hydrolases"/>
    <property type="match status" value="1"/>
</dbReference>
<dbReference type="Pfam" id="PF02811">
    <property type="entry name" value="PHP"/>
    <property type="match status" value="1"/>
</dbReference>
<evidence type="ECO:0000259" key="1">
    <source>
        <dbReference type="SMART" id="SM00481"/>
    </source>
</evidence>
<reference evidence="2" key="1">
    <citation type="journal article" date="2021" name="PeerJ">
        <title>Extensive microbial diversity within the chicken gut microbiome revealed by metagenomics and culture.</title>
        <authorList>
            <person name="Gilroy R."/>
            <person name="Ravi A."/>
            <person name="Getino M."/>
            <person name="Pursley I."/>
            <person name="Horton D.L."/>
            <person name="Alikhan N.F."/>
            <person name="Baker D."/>
            <person name="Gharbi K."/>
            <person name="Hall N."/>
            <person name="Watson M."/>
            <person name="Adriaenssens E.M."/>
            <person name="Foster-Nyarko E."/>
            <person name="Jarju S."/>
            <person name="Secka A."/>
            <person name="Antonio M."/>
            <person name="Oren A."/>
            <person name="Chaudhuri R.R."/>
            <person name="La Ragione R."/>
            <person name="Hildebrand F."/>
            <person name="Pallen M.J."/>
        </authorList>
    </citation>
    <scope>NUCLEOTIDE SEQUENCE</scope>
    <source>
        <strain evidence="2">742</strain>
    </source>
</reference>
<evidence type="ECO:0000313" key="2">
    <source>
        <dbReference type="EMBL" id="MBU3819029.1"/>
    </source>
</evidence>
<dbReference type="GO" id="GO:0035312">
    <property type="term" value="F:5'-3' DNA exonuclease activity"/>
    <property type="evidence" value="ECO:0007669"/>
    <property type="project" value="TreeGrafter"/>
</dbReference>
<comment type="caution">
    <text evidence="2">The sequence shown here is derived from an EMBL/GenBank/DDBJ whole genome shotgun (WGS) entry which is preliminary data.</text>
</comment>
<dbReference type="SMART" id="SM00481">
    <property type="entry name" value="POLIIIAc"/>
    <property type="match status" value="1"/>
</dbReference>
<reference evidence="2" key="2">
    <citation type="submission" date="2021-04" db="EMBL/GenBank/DDBJ databases">
        <authorList>
            <person name="Gilroy R."/>
        </authorList>
    </citation>
    <scope>NUCLEOTIDE SEQUENCE</scope>
    <source>
        <strain evidence="2">742</strain>
    </source>
</reference>
<dbReference type="InterPro" id="IPR004013">
    <property type="entry name" value="PHP_dom"/>
</dbReference>
<feature type="domain" description="Polymerase/histidinol phosphatase N-terminal" evidence="1">
    <location>
        <begin position="3"/>
        <end position="68"/>
    </location>
</feature>
<dbReference type="InterPro" id="IPR003141">
    <property type="entry name" value="Pol/His_phosphatase_N"/>
</dbReference>
<dbReference type="SUPFAM" id="SSF89550">
    <property type="entry name" value="PHP domain-like"/>
    <property type="match status" value="1"/>
</dbReference>
<dbReference type="GO" id="GO:0004534">
    <property type="term" value="F:5'-3' RNA exonuclease activity"/>
    <property type="evidence" value="ECO:0007669"/>
    <property type="project" value="TreeGrafter"/>
</dbReference>
<organism evidence="2 3">
    <name type="scientific">Candidatus Faecalibacterium intestinavium</name>
    <dbReference type="NCBI Taxonomy" id="2838580"/>
    <lineage>
        <taxon>Bacteria</taxon>
        <taxon>Bacillati</taxon>
        <taxon>Bacillota</taxon>
        <taxon>Clostridia</taxon>
        <taxon>Eubacteriales</taxon>
        <taxon>Oscillospiraceae</taxon>
        <taxon>Faecalibacterium</taxon>
    </lineage>
</organism>